<evidence type="ECO:0000313" key="2">
    <source>
        <dbReference type="Proteomes" id="UP001150217"/>
    </source>
</evidence>
<name>A0ABQ8VE53_9AGAR</name>
<protein>
    <submittedName>
        <fullName evidence="1">Uncharacterized protein</fullName>
    </submittedName>
</protein>
<reference evidence="1" key="1">
    <citation type="submission" date="2022-08" db="EMBL/GenBank/DDBJ databases">
        <title>A Global Phylogenomic Analysis of the Shiitake Genus Lentinula.</title>
        <authorList>
            <consortium name="DOE Joint Genome Institute"/>
            <person name="Sierra-Patev S."/>
            <person name="Min B."/>
            <person name="Naranjo-Ortiz M."/>
            <person name="Looney B."/>
            <person name="Konkel Z."/>
            <person name="Slot J.C."/>
            <person name="Sakamoto Y."/>
            <person name="Steenwyk J.L."/>
            <person name="Rokas A."/>
            <person name="Carro J."/>
            <person name="Camarero S."/>
            <person name="Ferreira P."/>
            <person name="Molpeceres G."/>
            <person name="Ruiz-Duenas F.J."/>
            <person name="Serrano A."/>
            <person name="Henrissat B."/>
            <person name="Drula E."/>
            <person name="Hughes K.W."/>
            <person name="Mata J.L."/>
            <person name="Ishikawa N.K."/>
            <person name="Vargas-Isla R."/>
            <person name="Ushijima S."/>
            <person name="Smith C.A."/>
            <person name="Ahrendt S."/>
            <person name="Andreopoulos W."/>
            <person name="He G."/>
            <person name="Labutti K."/>
            <person name="Lipzen A."/>
            <person name="Ng V."/>
            <person name="Riley R."/>
            <person name="Sandor L."/>
            <person name="Barry K."/>
            <person name="Martinez A.T."/>
            <person name="Xiao Y."/>
            <person name="Gibbons J.G."/>
            <person name="Terashima K."/>
            <person name="Grigoriev I.V."/>
            <person name="Hibbett D.S."/>
        </authorList>
    </citation>
    <scope>NUCLEOTIDE SEQUENCE</scope>
    <source>
        <strain evidence="1">RHP3577 ss4</strain>
    </source>
</reference>
<feature type="non-terminal residue" evidence="1">
    <location>
        <position position="58"/>
    </location>
</feature>
<gene>
    <name evidence="1" type="ORF">C8R41DRAFT_834117</name>
</gene>
<evidence type="ECO:0000313" key="1">
    <source>
        <dbReference type="EMBL" id="KAJ4491051.1"/>
    </source>
</evidence>
<keyword evidence="2" id="KW-1185">Reference proteome</keyword>
<organism evidence="1 2">
    <name type="scientific">Lentinula lateritia</name>
    <dbReference type="NCBI Taxonomy" id="40482"/>
    <lineage>
        <taxon>Eukaryota</taxon>
        <taxon>Fungi</taxon>
        <taxon>Dikarya</taxon>
        <taxon>Basidiomycota</taxon>
        <taxon>Agaricomycotina</taxon>
        <taxon>Agaricomycetes</taxon>
        <taxon>Agaricomycetidae</taxon>
        <taxon>Agaricales</taxon>
        <taxon>Marasmiineae</taxon>
        <taxon>Omphalotaceae</taxon>
        <taxon>Lentinula</taxon>
    </lineage>
</organism>
<sequence>MIDSGWAVFEYISMKVQLRNELTPGSHYQYWDLFIPCICGLYFEQEKWLSNMRLALGC</sequence>
<dbReference type="EMBL" id="JANVFT010000042">
    <property type="protein sequence ID" value="KAJ4491051.1"/>
    <property type="molecule type" value="Genomic_DNA"/>
</dbReference>
<accession>A0ABQ8VE53</accession>
<comment type="caution">
    <text evidence="1">The sequence shown here is derived from an EMBL/GenBank/DDBJ whole genome shotgun (WGS) entry which is preliminary data.</text>
</comment>
<proteinExistence type="predicted"/>
<dbReference type="Proteomes" id="UP001150217">
    <property type="component" value="Unassembled WGS sequence"/>
</dbReference>